<feature type="region of interest" description="Disordered" evidence="1">
    <location>
        <begin position="369"/>
        <end position="452"/>
    </location>
</feature>
<feature type="compositionally biased region" description="Polar residues" evidence="1">
    <location>
        <begin position="42"/>
        <end position="51"/>
    </location>
</feature>
<name>A0A6A6DDB3_9PEZI</name>
<dbReference type="InterPro" id="IPR013226">
    <property type="entry name" value="Pal1"/>
</dbReference>
<evidence type="ECO:0000313" key="2">
    <source>
        <dbReference type="EMBL" id="KAF2176458.1"/>
    </source>
</evidence>
<accession>A0A6A6DDB3</accession>
<feature type="region of interest" description="Disordered" evidence="1">
    <location>
        <begin position="469"/>
        <end position="530"/>
    </location>
</feature>
<proteinExistence type="predicted"/>
<protein>
    <submittedName>
        <fullName evidence="2">Pal1-domain-containing protein</fullName>
    </submittedName>
</protein>
<keyword evidence="3" id="KW-1185">Reference proteome</keyword>
<reference evidence="2" key="1">
    <citation type="journal article" date="2020" name="Stud. Mycol.">
        <title>101 Dothideomycetes genomes: a test case for predicting lifestyles and emergence of pathogens.</title>
        <authorList>
            <person name="Haridas S."/>
            <person name="Albert R."/>
            <person name="Binder M."/>
            <person name="Bloem J."/>
            <person name="Labutti K."/>
            <person name="Salamov A."/>
            <person name="Andreopoulos B."/>
            <person name="Baker S."/>
            <person name="Barry K."/>
            <person name="Bills G."/>
            <person name="Bluhm B."/>
            <person name="Cannon C."/>
            <person name="Castanera R."/>
            <person name="Culley D."/>
            <person name="Daum C."/>
            <person name="Ezra D."/>
            <person name="Gonzalez J."/>
            <person name="Henrissat B."/>
            <person name="Kuo A."/>
            <person name="Liang C."/>
            <person name="Lipzen A."/>
            <person name="Lutzoni F."/>
            <person name="Magnuson J."/>
            <person name="Mondo S."/>
            <person name="Nolan M."/>
            <person name="Ohm R."/>
            <person name="Pangilinan J."/>
            <person name="Park H.-J."/>
            <person name="Ramirez L."/>
            <person name="Alfaro M."/>
            <person name="Sun H."/>
            <person name="Tritt A."/>
            <person name="Yoshinaga Y."/>
            <person name="Zwiers L.-H."/>
            <person name="Turgeon B."/>
            <person name="Goodwin S."/>
            <person name="Spatafora J."/>
            <person name="Crous P."/>
            <person name="Grigoriev I."/>
        </authorList>
    </citation>
    <scope>NUCLEOTIDE SEQUENCE</scope>
    <source>
        <strain evidence="2">CBS 207.26</strain>
    </source>
</reference>
<dbReference type="Proteomes" id="UP000800200">
    <property type="component" value="Unassembled WGS sequence"/>
</dbReference>
<feature type="region of interest" description="Disordered" evidence="1">
    <location>
        <begin position="121"/>
        <end position="241"/>
    </location>
</feature>
<dbReference type="GO" id="GO:0005737">
    <property type="term" value="C:cytoplasm"/>
    <property type="evidence" value="ECO:0007669"/>
    <property type="project" value="TreeGrafter"/>
</dbReference>
<organism evidence="2 3">
    <name type="scientific">Zopfia rhizophila CBS 207.26</name>
    <dbReference type="NCBI Taxonomy" id="1314779"/>
    <lineage>
        <taxon>Eukaryota</taxon>
        <taxon>Fungi</taxon>
        <taxon>Dikarya</taxon>
        <taxon>Ascomycota</taxon>
        <taxon>Pezizomycotina</taxon>
        <taxon>Dothideomycetes</taxon>
        <taxon>Dothideomycetes incertae sedis</taxon>
        <taxon>Zopfiaceae</taxon>
        <taxon>Zopfia</taxon>
    </lineage>
</organism>
<dbReference type="OrthoDB" id="5352132at2759"/>
<dbReference type="Pfam" id="PF08316">
    <property type="entry name" value="Pal1"/>
    <property type="match status" value="1"/>
</dbReference>
<dbReference type="AlphaFoldDB" id="A0A6A6DDB3"/>
<evidence type="ECO:0000313" key="3">
    <source>
        <dbReference type="Proteomes" id="UP000800200"/>
    </source>
</evidence>
<feature type="compositionally biased region" description="Basic and acidic residues" evidence="1">
    <location>
        <begin position="153"/>
        <end position="162"/>
    </location>
</feature>
<dbReference type="EMBL" id="ML994709">
    <property type="protein sequence ID" value="KAF2176458.1"/>
    <property type="molecule type" value="Genomic_DNA"/>
</dbReference>
<dbReference type="PANTHER" id="PTHR28307">
    <property type="entry name" value="PROTEIN PAL1"/>
    <property type="match status" value="1"/>
</dbReference>
<sequence>MIAEPSMPERRPSPGLSLNLNSNNPFRNRAASPAIPSPGLRTPSSTGSRPISRNPFLCTFESEFNKEASNPNLIDMSATVKESPKQATFGTSAEELFPRRDMETFKQFACQFANYPSLQQKNLTLDEGPKKGPPFRVPPQRSGTLPTQARRPSRSEEEEKRLRGPHRGPPRPRGPPGSRSHPSPERRRPRRNSESSMVDKGSLDPDEERKRRERRKDRDARARDGKSRSGKTRKPQGLDLIDKLDVTGIYGPSLFHHDGPFDACNPHRNRKKDHRAPMQAFPVNSANNALGGSGPLNKNIDLEKFHGRGAEGFTDYATSGDIDTFKKRPSLEGRGVSFNPRERADIIHGEESIGLGTSTFLEGAPASRNAIQRRESENEQATLQNGGLGRKKSIAQRIRGISQPRRYEGNPRITSPESRWGVGATAPGSPPDVAQKAQSAGGYAKANEKNPFFDDYDDAYEKKGATIKIAESENKGGPAVKSPSPPRNGLTRAMTADSIDSPDAAKPATGFLSRVKSLKGGKRPRPERPL</sequence>
<feature type="compositionally biased region" description="Low complexity" evidence="1">
    <location>
        <begin position="13"/>
        <end position="29"/>
    </location>
</feature>
<feature type="compositionally biased region" description="Basic and acidic residues" evidence="1">
    <location>
        <begin position="201"/>
        <end position="227"/>
    </location>
</feature>
<feature type="region of interest" description="Disordered" evidence="1">
    <location>
        <begin position="1"/>
        <end position="54"/>
    </location>
</feature>
<evidence type="ECO:0000256" key="1">
    <source>
        <dbReference type="SAM" id="MobiDB-lite"/>
    </source>
</evidence>
<gene>
    <name evidence="2" type="ORF">K469DRAFT_607240</name>
</gene>
<dbReference type="PANTHER" id="PTHR28307:SF2">
    <property type="entry name" value="PROTEIN PAL1"/>
    <property type="match status" value="1"/>
</dbReference>